<name>A0A9P9XCC0_9PEZI</name>
<gene>
    <name evidence="1" type="ORF">CABS02_08855</name>
</gene>
<sequence>MTVLATGISPCPSWPGVCAGGGGVWIISAYLCAALQVQDHARDGAETSFLRCSCGEREPRQVGVVMPRGLLSLLVPPLLMFFLLTANTDIPGFDPHLGIPFEDGNGDWIRSPPFGELAARQVATAFHTVSLSVRKRASLIGSDEPEEKTSWKT</sequence>
<evidence type="ECO:0000313" key="2">
    <source>
        <dbReference type="Proteomes" id="UP001056436"/>
    </source>
</evidence>
<accession>A0A9P9XCC0</accession>
<reference evidence="1" key="1">
    <citation type="submission" date="2019-01" db="EMBL/GenBank/DDBJ databases">
        <title>Colletotrichum abscissum LGMF1257.</title>
        <authorList>
            <person name="Baroncelli R."/>
        </authorList>
    </citation>
    <scope>NUCLEOTIDE SEQUENCE</scope>
    <source>
        <strain evidence="1">Ca142</strain>
    </source>
</reference>
<keyword evidence="2" id="KW-1185">Reference proteome</keyword>
<protein>
    <submittedName>
        <fullName evidence="1">Uncharacterized protein</fullName>
    </submittedName>
</protein>
<organism evidence="1 2">
    <name type="scientific">Colletotrichum abscissum</name>
    <dbReference type="NCBI Taxonomy" id="1671311"/>
    <lineage>
        <taxon>Eukaryota</taxon>
        <taxon>Fungi</taxon>
        <taxon>Dikarya</taxon>
        <taxon>Ascomycota</taxon>
        <taxon>Pezizomycotina</taxon>
        <taxon>Sordariomycetes</taxon>
        <taxon>Hypocreomycetidae</taxon>
        <taxon>Glomerellales</taxon>
        <taxon>Glomerellaceae</taxon>
        <taxon>Colletotrichum</taxon>
        <taxon>Colletotrichum acutatum species complex</taxon>
    </lineage>
</organism>
<dbReference type="AlphaFoldDB" id="A0A9P9XCC0"/>
<dbReference type="EMBL" id="SDAQ01000055">
    <property type="protein sequence ID" value="KAI3547006.1"/>
    <property type="molecule type" value="Genomic_DNA"/>
</dbReference>
<proteinExistence type="predicted"/>
<evidence type="ECO:0000313" key="1">
    <source>
        <dbReference type="EMBL" id="KAI3547006.1"/>
    </source>
</evidence>
<comment type="caution">
    <text evidence="1">The sequence shown here is derived from an EMBL/GenBank/DDBJ whole genome shotgun (WGS) entry which is preliminary data.</text>
</comment>
<dbReference type="Proteomes" id="UP001056436">
    <property type="component" value="Unassembled WGS sequence"/>
</dbReference>